<dbReference type="Pfam" id="PF01619">
    <property type="entry name" value="Pro_dh"/>
    <property type="match status" value="1"/>
</dbReference>
<sequence length="320" mass="35292">MNDDIALASAALKQLAANPQYAKYFREGRELRELLRLPASRYVVSQNAEDAIGRMKLLANKGYAIGLEYVGENVTDIVEVRRIASQYEHMIETLPHGGLGPRTELNFDLSNVGLLISRDLAAETTGAILAKAAEKHLFVTVSMERASMVDDILGVIFQLSPSFSNLGITLQAYLHRTPRDLEAVLDAGCKVRLVKGVYAESPEDALPRSAQLDERYLSLAARLADARAVRSFATQDPALIRLLLDAGLLADGAELEMLHGVQPALLRGLREDGIQCRVYGTYGDNWYLHFLHRLAEAPENVLQALADFRDPSRIVFGGDY</sequence>
<dbReference type="EMBL" id="LPDO01000022">
    <property type="protein sequence ID" value="KVT60145.1"/>
    <property type="molecule type" value="Genomic_DNA"/>
</dbReference>
<evidence type="ECO:0000313" key="3">
    <source>
        <dbReference type="EMBL" id="KVT60145.1"/>
    </source>
</evidence>
<dbReference type="GO" id="GO:0004657">
    <property type="term" value="F:proline dehydrogenase activity"/>
    <property type="evidence" value="ECO:0007669"/>
    <property type="project" value="UniProtKB-ARBA"/>
</dbReference>
<dbReference type="GO" id="GO:0006562">
    <property type="term" value="P:L-proline catabolic process"/>
    <property type="evidence" value="ECO:0007669"/>
    <property type="project" value="UniProtKB-ARBA"/>
</dbReference>
<protein>
    <submittedName>
        <fullName evidence="3">Proline dehydrogenase</fullName>
    </submittedName>
</protein>
<dbReference type="InterPro" id="IPR029041">
    <property type="entry name" value="FAD-linked_oxidoreductase-like"/>
</dbReference>
<feature type="domain" description="Proline dehydrogenase" evidence="2">
    <location>
        <begin position="53"/>
        <end position="293"/>
    </location>
</feature>
<dbReference type="SUPFAM" id="SSF51730">
    <property type="entry name" value="FAD-linked oxidoreductase"/>
    <property type="match status" value="1"/>
</dbReference>
<evidence type="ECO:0000256" key="1">
    <source>
        <dbReference type="ARBA" id="ARBA00023002"/>
    </source>
</evidence>
<evidence type="ECO:0000313" key="4">
    <source>
        <dbReference type="Proteomes" id="UP000056732"/>
    </source>
</evidence>
<evidence type="ECO:0000259" key="2">
    <source>
        <dbReference type="Pfam" id="PF01619"/>
    </source>
</evidence>
<reference evidence="3 4" key="1">
    <citation type="submission" date="2015-11" db="EMBL/GenBank/DDBJ databases">
        <title>Expanding the genomic diversity of Burkholderia species for the development of highly accurate diagnostics.</title>
        <authorList>
            <person name="Sahl J."/>
            <person name="Keim P."/>
            <person name="Wagner D."/>
        </authorList>
    </citation>
    <scope>NUCLEOTIDE SEQUENCE [LARGE SCALE GENOMIC DNA]</scope>
    <source>
        <strain evidence="3 4">MSMB1137WGS</strain>
    </source>
</reference>
<proteinExistence type="predicted"/>
<comment type="caution">
    <text evidence="3">The sequence shown here is derived from an EMBL/GenBank/DDBJ whole genome shotgun (WGS) entry which is preliminary data.</text>
</comment>
<accession>A0AAW3NJA5</accession>
<dbReference type="Gene3D" id="3.20.20.220">
    <property type="match status" value="1"/>
</dbReference>
<dbReference type="RefSeq" id="WP_059925898.1">
    <property type="nucleotide sequence ID" value="NZ_LPDO01000022.1"/>
</dbReference>
<dbReference type="Proteomes" id="UP000056732">
    <property type="component" value="Unassembled WGS sequence"/>
</dbReference>
<gene>
    <name evidence="3" type="ORF">WK53_24600</name>
</gene>
<dbReference type="AlphaFoldDB" id="A0AAW3NJA5"/>
<keyword evidence="1" id="KW-0560">Oxidoreductase</keyword>
<name>A0AAW3NJA5_9BURK</name>
<dbReference type="InterPro" id="IPR002872">
    <property type="entry name" value="Proline_DH_dom"/>
</dbReference>
<organism evidence="3 4">
    <name type="scientific">Burkholderia ubonensis</name>
    <dbReference type="NCBI Taxonomy" id="101571"/>
    <lineage>
        <taxon>Bacteria</taxon>
        <taxon>Pseudomonadati</taxon>
        <taxon>Pseudomonadota</taxon>
        <taxon>Betaproteobacteria</taxon>
        <taxon>Burkholderiales</taxon>
        <taxon>Burkholderiaceae</taxon>
        <taxon>Burkholderia</taxon>
        <taxon>Burkholderia cepacia complex</taxon>
    </lineage>
</organism>